<feature type="coiled-coil region" evidence="1">
    <location>
        <begin position="401"/>
        <end position="428"/>
    </location>
</feature>
<gene>
    <name evidence="3" type="ORF">ACFSFW_15355</name>
</gene>
<dbReference type="EMBL" id="JBHUEK010000025">
    <property type="protein sequence ID" value="MFD1780042.1"/>
    <property type="molecule type" value="Genomic_DNA"/>
</dbReference>
<organism evidence="3 4">
    <name type="scientific">Fredinandcohnia salidurans</name>
    <dbReference type="NCBI Taxonomy" id="2595041"/>
    <lineage>
        <taxon>Bacteria</taxon>
        <taxon>Bacillati</taxon>
        <taxon>Bacillota</taxon>
        <taxon>Bacilli</taxon>
        <taxon>Bacillales</taxon>
        <taxon>Bacillaceae</taxon>
        <taxon>Fredinandcohnia</taxon>
    </lineage>
</organism>
<dbReference type="SUPFAM" id="SSF53850">
    <property type="entry name" value="Periplasmic binding protein-like II"/>
    <property type="match status" value="1"/>
</dbReference>
<dbReference type="RefSeq" id="WP_388039527.1">
    <property type="nucleotide sequence ID" value="NZ_JBHUEK010000025.1"/>
</dbReference>
<evidence type="ECO:0000256" key="2">
    <source>
        <dbReference type="SAM" id="SignalP"/>
    </source>
</evidence>
<accession>A0ABW4MPV5</accession>
<evidence type="ECO:0000313" key="3">
    <source>
        <dbReference type="EMBL" id="MFD1780042.1"/>
    </source>
</evidence>
<dbReference type="CDD" id="cd13585">
    <property type="entry name" value="PBP2_TMBP_like"/>
    <property type="match status" value="1"/>
</dbReference>
<name>A0ABW4MPV5_9BACI</name>
<evidence type="ECO:0000256" key="1">
    <source>
        <dbReference type="SAM" id="Coils"/>
    </source>
</evidence>
<dbReference type="PROSITE" id="PS51257">
    <property type="entry name" value="PROKAR_LIPOPROTEIN"/>
    <property type="match status" value="1"/>
</dbReference>
<evidence type="ECO:0000313" key="4">
    <source>
        <dbReference type="Proteomes" id="UP001597227"/>
    </source>
</evidence>
<keyword evidence="2" id="KW-0732">Signal</keyword>
<feature type="chain" id="PRO_5045576062" evidence="2">
    <location>
        <begin position="23"/>
        <end position="428"/>
    </location>
</feature>
<dbReference type="Pfam" id="PF13416">
    <property type="entry name" value="SBP_bac_8"/>
    <property type="match status" value="1"/>
</dbReference>
<dbReference type="InterPro" id="IPR006059">
    <property type="entry name" value="SBP"/>
</dbReference>
<dbReference type="Proteomes" id="UP001597227">
    <property type="component" value="Unassembled WGS sequence"/>
</dbReference>
<dbReference type="InterPro" id="IPR050490">
    <property type="entry name" value="Bact_solute-bd_prot1"/>
</dbReference>
<dbReference type="PANTHER" id="PTHR43649">
    <property type="entry name" value="ARABINOSE-BINDING PROTEIN-RELATED"/>
    <property type="match status" value="1"/>
</dbReference>
<comment type="caution">
    <text evidence="3">The sequence shown here is derived from an EMBL/GenBank/DDBJ whole genome shotgun (WGS) entry which is preliminary data.</text>
</comment>
<keyword evidence="4" id="KW-1185">Reference proteome</keyword>
<dbReference type="Gene3D" id="3.40.190.10">
    <property type="entry name" value="Periplasmic binding protein-like II"/>
    <property type="match status" value="1"/>
</dbReference>
<reference evidence="4" key="1">
    <citation type="journal article" date="2019" name="Int. J. Syst. Evol. Microbiol.">
        <title>The Global Catalogue of Microorganisms (GCM) 10K type strain sequencing project: providing services to taxonomists for standard genome sequencing and annotation.</title>
        <authorList>
            <consortium name="The Broad Institute Genomics Platform"/>
            <consortium name="The Broad Institute Genome Sequencing Center for Infectious Disease"/>
            <person name="Wu L."/>
            <person name="Ma J."/>
        </authorList>
    </citation>
    <scope>NUCLEOTIDE SEQUENCE [LARGE SCALE GENOMIC DNA]</scope>
    <source>
        <strain evidence="4">CCUG 15531</strain>
    </source>
</reference>
<keyword evidence="1" id="KW-0175">Coiled coil</keyword>
<protein>
    <submittedName>
        <fullName evidence="3">ABC transporter substrate-binding protein</fullName>
    </submittedName>
</protein>
<dbReference type="PANTHER" id="PTHR43649:SF12">
    <property type="entry name" value="DIACETYLCHITOBIOSE BINDING PROTEIN DASA"/>
    <property type="match status" value="1"/>
</dbReference>
<feature type="signal peptide" evidence="2">
    <location>
        <begin position="1"/>
        <end position="22"/>
    </location>
</feature>
<sequence length="428" mass="46899">MSRFKKVLSVAMVFLLVLGVLAACSSEDSGTKDSGSDKAKGGDEETTVEFWTISLQPTFNDYFNDLIAKYEEENPNVKIDWKDFPYDAVQNKLLTSIASKKAPDVVNLNTVMAQQMASKDALVDFNQALTDEQKGIYFEGIYNSTAQGDGAYALPWYTGIPVLYINKSLAEKAGLDLNNPPQTKEELAAWGKQIADKTDSYGYVFTMETRSILEEGFKIVEGDKAIFNNDEVKEYIQGNIDLIEAGAIPKDIPNFSKQVELFGSEQVGMIISSSSFINQLKTASPDVYENTIAVPAPVGKAGIRFTNTMNLVVPKESKNVDAAAAFAHYVTNDANQLAFSKVANTLPSTKEAAKDEHFYKNDGTLEGQALTASVESLDKATDFYLGVENAGDVDSAINKHLQNIYINDQDLDAELEAAEKEVNDILAR</sequence>
<proteinExistence type="predicted"/>